<dbReference type="SMART" id="SM00389">
    <property type="entry name" value="HOX"/>
    <property type="match status" value="1"/>
</dbReference>
<dbReference type="InterPro" id="IPR009057">
    <property type="entry name" value="Homeodomain-like_sf"/>
</dbReference>
<dbReference type="PANTHER" id="PTHR47713">
    <property type="entry name" value="HOMEODOMAIN-LIKE SUPERFAMILY PROTEIN"/>
    <property type="match status" value="1"/>
</dbReference>
<evidence type="ECO:0000256" key="2">
    <source>
        <dbReference type="PROSITE-ProRule" id="PRU00108"/>
    </source>
</evidence>
<evidence type="ECO:0000313" key="7">
    <source>
        <dbReference type="EMBL" id="CAJ1971270.1"/>
    </source>
</evidence>
<dbReference type="Gramene" id="rna-AYBTSS11_LOCUS23269">
    <property type="protein sequence ID" value="CAJ1971270.1"/>
    <property type="gene ID" value="gene-AYBTSS11_LOCUS23269"/>
</dbReference>
<name>A0AA86T436_9FABA</name>
<dbReference type="PANTHER" id="PTHR47713:SF2">
    <property type="entry name" value="HOMEODOMAIN-LIKE SUPERFAMILY PROTEIN"/>
    <property type="match status" value="1"/>
</dbReference>
<feature type="compositionally biased region" description="Basic and acidic residues" evidence="4">
    <location>
        <begin position="208"/>
        <end position="217"/>
    </location>
</feature>
<dbReference type="PROSITE" id="PS00304">
    <property type="entry name" value="SASP_1"/>
    <property type="match status" value="1"/>
</dbReference>
<feature type="compositionally biased region" description="Basic residues" evidence="4">
    <location>
        <begin position="538"/>
        <end position="547"/>
    </location>
</feature>
<dbReference type="GO" id="GO:0006265">
    <property type="term" value="P:DNA topological change"/>
    <property type="evidence" value="ECO:0007669"/>
    <property type="project" value="InterPro"/>
</dbReference>
<evidence type="ECO:0000256" key="1">
    <source>
        <dbReference type="ARBA" id="ARBA00004123"/>
    </source>
</evidence>
<protein>
    <recommendedName>
        <fullName evidence="6">Homeobox domain-containing protein</fullName>
    </recommendedName>
</protein>
<evidence type="ECO:0000256" key="3">
    <source>
        <dbReference type="RuleBase" id="RU000682"/>
    </source>
</evidence>
<gene>
    <name evidence="7" type="ORF">AYBTSS11_LOCUS23269</name>
</gene>
<feature type="transmembrane region" description="Helical" evidence="5">
    <location>
        <begin position="12"/>
        <end position="29"/>
    </location>
</feature>
<feature type="DNA-binding region" description="Homeobox" evidence="2">
    <location>
        <begin position="167"/>
        <end position="205"/>
    </location>
</feature>
<feature type="region of interest" description="Disordered" evidence="4">
    <location>
        <begin position="621"/>
        <end position="654"/>
    </location>
</feature>
<dbReference type="PROSITE" id="PS50071">
    <property type="entry name" value="HOMEOBOX_2"/>
    <property type="match status" value="1"/>
</dbReference>
<reference evidence="7" key="1">
    <citation type="submission" date="2023-10" db="EMBL/GenBank/DDBJ databases">
        <authorList>
            <person name="Domelevo Entfellner J.-B."/>
        </authorList>
    </citation>
    <scope>NUCLEOTIDE SEQUENCE</scope>
</reference>
<dbReference type="CDD" id="cd00086">
    <property type="entry name" value="homeodomain"/>
    <property type="match status" value="1"/>
</dbReference>
<organism evidence="7 8">
    <name type="scientific">Sphenostylis stenocarpa</name>
    <dbReference type="NCBI Taxonomy" id="92480"/>
    <lineage>
        <taxon>Eukaryota</taxon>
        <taxon>Viridiplantae</taxon>
        <taxon>Streptophyta</taxon>
        <taxon>Embryophyta</taxon>
        <taxon>Tracheophyta</taxon>
        <taxon>Spermatophyta</taxon>
        <taxon>Magnoliopsida</taxon>
        <taxon>eudicotyledons</taxon>
        <taxon>Gunneridae</taxon>
        <taxon>Pentapetalae</taxon>
        <taxon>rosids</taxon>
        <taxon>fabids</taxon>
        <taxon>Fabales</taxon>
        <taxon>Fabaceae</taxon>
        <taxon>Papilionoideae</taxon>
        <taxon>50 kb inversion clade</taxon>
        <taxon>NPAAA clade</taxon>
        <taxon>indigoferoid/millettioid clade</taxon>
        <taxon>Phaseoleae</taxon>
        <taxon>Sphenostylis</taxon>
    </lineage>
</organism>
<dbReference type="InterPro" id="IPR018126">
    <property type="entry name" value="SASP_alpha/beta-type_CS"/>
</dbReference>
<proteinExistence type="predicted"/>
<dbReference type="EMBL" id="OY731405">
    <property type="protein sequence ID" value="CAJ1971270.1"/>
    <property type="molecule type" value="Genomic_DNA"/>
</dbReference>
<keyword evidence="5" id="KW-0472">Membrane</keyword>
<dbReference type="AlphaFoldDB" id="A0AA86T436"/>
<dbReference type="SUPFAM" id="SSF46689">
    <property type="entry name" value="Homeodomain-like"/>
    <property type="match status" value="1"/>
</dbReference>
<keyword evidence="5" id="KW-0812">Transmembrane</keyword>
<dbReference type="Pfam" id="PF00046">
    <property type="entry name" value="Homeodomain"/>
    <property type="match status" value="1"/>
</dbReference>
<feature type="region of interest" description="Disordered" evidence="4">
    <location>
        <begin position="534"/>
        <end position="566"/>
    </location>
</feature>
<sequence length="654" mass="74504">MEGIVFPLLLWPYHRFGSSILCFVFVRLLQFPSFRNCLLEPEYGLFALGRCNGECGYKLLNLGIWGSRKGRDVLVCSIYIFRSNTTHVLNFLHFFWSLESSELQSEENKVSNEKNKKRKLKTPAQLMSLENFYNGKNTFLHIYIYIALCEVVIFEEFLFFFLLLFPEHKYPTEEMKLELAEELGLTEKQISGWFCHRRLKDKRLMKDEAAANGRQDRSSGVIQDRGSGLGQDSCGSSKHADYRYLDPKEVESHGLYNHELSVADMTHRRRNRYPENVSGVDDTSSESSSFLQDRVFAQGQDPYDMEPSRHLTPNGALPPLNPKGAVNVGYKPSGYLKVKGEIEHAAITAVKKQLGRHYEEDGPLLGIEFDPLPPGAFECQTEDPANEPYCVANPPHLNSPEISAAKKPNLSSRYDSYYTKFNSQDLHMEGADFGSLHESDFQDKQDKKARQNIKQRKPLYGYTTHVSGRNPFPDLYEDSTGEASGYNSAKNHRMSTKYGFEGMRSDSASNHSDHLEEKLAVKQKDLMLHGYDNINPKKIQRNGHVKSKPSSSIRNSRVPMDTEERGLSARMAKEEMFKVNQKARNTYRDVDGVGMLSNEIMVAKRGKVDMLQQYNVKPSPVAEMEQRKIHRSGAEMPSSFSEDETAETSSSLDY</sequence>
<accession>A0AA86T436</accession>
<evidence type="ECO:0000256" key="4">
    <source>
        <dbReference type="SAM" id="MobiDB-lite"/>
    </source>
</evidence>
<dbReference type="Gene3D" id="1.10.10.60">
    <property type="entry name" value="Homeodomain-like"/>
    <property type="match status" value="1"/>
</dbReference>
<dbReference type="Proteomes" id="UP001189624">
    <property type="component" value="Chromosome 8"/>
</dbReference>
<evidence type="ECO:0000313" key="8">
    <source>
        <dbReference type="Proteomes" id="UP001189624"/>
    </source>
</evidence>
<evidence type="ECO:0000256" key="5">
    <source>
        <dbReference type="SAM" id="Phobius"/>
    </source>
</evidence>
<keyword evidence="2 3" id="KW-0371">Homeobox</keyword>
<evidence type="ECO:0000259" key="6">
    <source>
        <dbReference type="PROSITE" id="PS50071"/>
    </source>
</evidence>
<feature type="transmembrane region" description="Helical" evidence="5">
    <location>
        <begin position="142"/>
        <end position="165"/>
    </location>
</feature>
<keyword evidence="2 3" id="KW-0539">Nucleus</keyword>
<dbReference type="GO" id="GO:0005634">
    <property type="term" value="C:nucleus"/>
    <property type="evidence" value="ECO:0007669"/>
    <property type="project" value="UniProtKB-SubCell"/>
</dbReference>
<dbReference type="GO" id="GO:0003690">
    <property type="term" value="F:double-stranded DNA binding"/>
    <property type="evidence" value="ECO:0007669"/>
    <property type="project" value="InterPro"/>
</dbReference>
<keyword evidence="5" id="KW-1133">Transmembrane helix</keyword>
<feature type="region of interest" description="Disordered" evidence="4">
    <location>
        <begin position="208"/>
        <end position="237"/>
    </location>
</feature>
<dbReference type="InterPro" id="IPR001356">
    <property type="entry name" value="HD"/>
</dbReference>
<keyword evidence="8" id="KW-1185">Reference proteome</keyword>
<feature type="domain" description="Homeobox" evidence="6">
    <location>
        <begin position="165"/>
        <end position="204"/>
    </location>
</feature>
<keyword evidence="2 3" id="KW-0238">DNA-binding</keyword>
<comment type="subcellular location">
    <subcellularLocation>
        <location evidence="1 2 3">Nucleus</location>
    </subcellularLocation>
</comment>